<evidence type="ECO:0000313" key="1">
    <source>
        <dbReference type="EMBL" id="KKM96753.1"/>
    </source>
</evidence>
<organism evidence="1">
    <name type="scientific">marine sediment metagenome</name>
    <dbReference type="NCBI Taxonomy" id="412755"/>
    <lineage>
        <taxon>unclassified sequences</taxon>
        <taxon>metagenomes</taxon>
        <taxon>ecological metagenomes</taxon>
    </lineage>
</organism>
<comment type="caution">
    <text evidence="1">The sequence shown here is derived from an EMBL/GenBank/DDBJ whole genome shotgun (WGS) entry which is preliminary data.</text>
</comment>
<dbReference type="EMBL" id="LAZR01005838">
    <property type="protein sequence ID" value="KKM96753.1"/>
    <property type="molecule type" value="Genomic_DNA"/>
</dbReference>
<dbReference type="AlphaFoldDB" id="A0A0F9LTN4"/>
<sequence>METSDTEMLLDEGDYPEYEEYTPSPEQIAYAKSLVGKWVEATSGYPYYPCLAQVVRQGDYSRGGNPGQVLMRVFRASNTWDWLHWKLMWHDSEITQCTDSSWFVPTDIHPTLRDYLRRYLMLTLRTPVRYFLKVKFELRTYSGYVGGTHKYSSIPANLYGGIYDVFYWMKHGQSIP</sequence>
<accession>A0A0F9LTN4</accession>
<name>A0A0F9LTN4_9ZZZZ</name>
<protein>
    <submittedName>
        <fullName evidence="1">Uncharacterized protein</fullName>
    </submittedName>
</protein>
<reference evidence="1" key="1">
    <citation type="journal article" date="2015" name="Nature">
        <title>Complex archaea that bridge the gap between prokaryotes and eukaryotes.</title>
        <authorList>
            <person name="Spang A."/>
            <person name="Saw J.H."/>
            <person name="Jorgensen S.L."/>
            <person name="Zaremba-Niedzwiedzka K."/>
            <person name="Martijn J."/>
            <person name="Lind A.E."/>
            <person name="van Eijk R."/>
            <person name="Schleper C."/>
            <person name="Guy L."/>
            <person name="Ettema T.J."/>
        </authorList>
    </citation>
    <scope>NUCLEOTIDE SEQUENCE</scope>
</reference>
<proteinExistence type="predicted"/>
<gene>
    <name evidence="1" type="ORF">LCGC14_1174900</name>
</gene>